<keyword evidence="1" id="KW-0378">Hydrolase</keyword>
<dbReference type="EMBL" id="FQWD01000008">
    <property type="protein sequence ID" value="SHH31156.1"/>
    <property type="molecule type" value="Genomic_DNA"/>
</dbReference>
<name>A0A1M5RY39_9ALTE</name>
<sequence>MRYGYLLLALLISLPTQALTIHRLISDGAVLQRHQAIPITGTTDATTVKVWLNDTLIGEATAANQQWSVSLPAQTAGGPYTLKVEAEETQVIRDLYFGDVYLTSGQSNMELPMARVEEAYPDDVKDADYPLIREFTVPDEYRFDGENQDYSSGQWLPATPAHIAKLSAVAHYFARELHLSEGVPIGIVNASLGGSPIEAWMAKSLLTDYPEDIAAGEYFANPQNIQTTQQTEQAAQQAWYQALHELDKGLKDTPWFTPSLDDKDWQTLTVPGNLPGSESGFAGVWWLRKHVFLAEVPDAPLTLRLGRIVDADEAYVNGQKVGNTTYQYPPRRYTVPVSALRKGDNVIAIRVVSNGGSTGFVPDKMYFLGNDQARISLAGDWQYKVAATTENTPSTTFIRWKPMGLFNAMIAPATQFPISGVLWYQGESNASRPEDYRDKLTSMMTHWRARWQQPDLPFFIVQLTNFMDRHKQPTDSSWARLRDQQYKSTELDNTALIVTIDIGEWNDIHPVNKKAVGQRLALAAQHLVYKHPVTYRGPEVSGITRDGNTLTLTFAHADDGLHANTSLRRSFAIAGQDGRFHWANVQLSGNKITLQHPDVVSPTTVRYAWGDNPAAGLYNRAGLPAPPFERTVSP</sequence>
<protein>
    <submittedName>
        <fullName evidence="3">Sialate O-acetylesterase</fullName>
    </submittedName>
</protein>
<organism evidence="3 4">
    <name type="scientific">Marisediminitalea aggregata</name>
    <dbReference type="NCBI Taxonomy" id="634436"/>
    <lineage>
        <taxon>Bacteria</taxon>
        <taxon>Pseudomonadati</taxon>
        <taxon>Pseudomonadota</taxon>
        <taxon>Gammaproteobacteria</taxon>
        <taxon>Alteromonadales</taxon>
        <taxon>Alteromonadaceae</taxon>
        <taxon>Marisediminitalea</taxon>
    </lineage>
</organism>
<dbReference type="Gene3D" id="3.40.50.1110">
    <property type="entry name" value="SGNH hydrolase"/>
    <property type="match status" value="1"/>
</dbReference>
<dbReference type="InterPro" id="IPR008979">
    <property type="entry name" value="Galactose-bd-like_sf"/>
</dbReference>
<dbReference type="InterPro" id="IPR005181">
    <property type="entry name" value="SASA"/>
</dbReference>
<dbReference type="SUPFAM" id="SSF52266">
    <property type="entry name" value="SGNH hydrolase"/>
    <property type="match status" value="1"/>
</dbReference>
<dbReference type="AlphaFoldDB" id="A0A1M5RY39"/>
<feature type="domain" description="Sialate O-acetylesterase" evidence="2">
    <location>
        <begin position="398"/>
        <end position="523"/>
    </location>
</feature>
<dbReference type="STRING" id="634436.SAMN05216361_4283"/>
<evidence type="ECO:0000313" key="4">
    <source>
        <dbReference type="Proteomes" id="UP000184520"/>
    </source>
</evidence>
<proteinExistence type="predicted"/>
<dbReference type="InterPro" id="IPR036514">
    <property type="entry name" value="SGNH_hydro_sf"/>
</dbReference>
<evidence type="ECO:0000256" key="1">
    <source>
        <dbReference type="ARBA" id="ARBA00022801"/>
    </source>
</evidence>
<dbReference type="Pfam" id="PF03629">
    <property type="entry name" value="SASA"/>
    <property type="match status" value="1"/>
</dbReference>
<dbReference type="Gene3D" id="2.60.120.260">
    <property type="entry name" value="Galactose-binding domain-like"/>
    <property type="match status" value="1"/>
</dbReference>
<dbReference type="OrthoDB" id="9795554at2"/>
<dbReference type="RefSeq" id="WP_073325205.1">
    <property type="nucleotide sequence ID" value="NZ_FQWD01000008.1"/>
</dbReference>
<dbReference type="SUPFAM" id="SSF49785">
    <property type="entry name" value="Galactose-binding domain-like"/>
    <property type="match status" value="1"/>
</dbReference>
<dbReference type="Proteomes" id="UP000184520">
    <property type="component" value="Unassembled WGS sequence"/>
</dbReference>
<keyword evidence="4" id="KW-1185">Reference proteome</keyword>
<dbReference type="PANTHER" id="PTHR22901:SF0">
    <property type="entry name" value="SIALATE O-ACETYLESTERASE"/>
    <property type="match status" value="1"/>
</dbReference>
<dbReference type="PANTHER" id="PTHR22901">
    <property type="entry name" value="SIALATE O-ACETYLESTERASE"/>
    <property type="match status" value="1"/>
</dbReference>
<reference evidence="4" key="1">
    <citation type="submission" date="2016-11" db="EMBL/GenBank/DDBJ databases">
        <authorList>
            <person name="Varghese N."/>
            <person name="Submissions S."/>
        </authorList>
    </citation>
    <scope>NUCLEOTIDE SEQUENCE [LARGE SCALE GENOMIC DNA]</scope>
    <source>
        <strain evidence="4">CGMCC 1.8995</strain>
    </source>
</reference>
<gene>
    <name evidence="3" type="ORF">SAMN05216361_4283</name>
</gene>
<evidence type="ECO:0000259" key="2">
    <source>
        <dbReference type="Pfam" id="PF03629"/>
    </source>
</evidence>
<dbReference type="InterPro" id="IPR013783">
    <property type="entry name" value="Ig-like_fold"/>
</dbReference>
<accession>A0A1M5RY39</accession>
<evidence type="ECO:0000313" key="3">
    <source>
        <dbReference type="EMBL" id="SHH31156.1"/>
    </source>
</evidence>
<dbReference type="InterPro" id="IPR039329">
    <property type="entry name" value="SIAE"/>
</dbReference>
<dbReference type="Gene3D" id="2.60.40.10">
    <property type="entry name" value="Immunoglobulins"/>
    <property type="match status" value="1"/>
</dbReference>
<dbReference type="GO" id="GO:0001681">
    <property type="term" value="F:sialate O-acetylesterase activity"/>
    <property type="evidence" value="ECO:0007669"/>
    <property type="project" value="InterPro"/>
</dbReference>
<dbReference type="GO" id="GO:0005975">
    <property type="term" value="P:carbohydrate metabolic process"/>
    <property type="evidence" value="ECO:0007669"/>
    <property type="project" value="TreeGrafter"/>
</dbReference>